<feature type="chain" id="PRO_5013742779" evidence="5">
    <location>
        <begin position="24"/>
        <end position="1780"/>
    </location>
</feature>
<protein>
    <submittedName>
        <fullName evidence="6">Uncharacterized protein</fullName>
    </submittedName>
</protein>
<dbReference type="Proteomes" id="UP000219286">
    <property type="component" value="Unassembled WGS sequence"/>
</dbReference>
<dbReference type="Pfam" id="PF12796">
    <property type="entry name" value="Ank_2"/>
    <property type="match status" value="1"/>
</dbReference>
<dbReference type="PROSITE" id="PS50297">
    <property type="entry name" value="ANK_REP_REGION"/>
    <property type="match status" value="2"/>
</dbReference>
<feature type="transmembrane region" description="Helical" evidence="4">
    <location>
        <begin position="258"/>
        <end position="278"/>
    </location>
</feature>
<dbReference type="InterPro" id="IPR036770">
    <property type="entry name" value="Ankyrin_rpt-contain_sf"/>
</dbReference>
<dbReference type="SMART" id="SM00248">
    <property type="entry name" value="ANK"/>
    <property type="match status" value="6"/>
</dbReference>
<keyword evidence="7" id="KW-1185">Reference proteome</keyword>
<feature type="signal peptide" evidence="5">
    <location>
        <begin position="1"/>
        <end position="23"/>
    </location>
</feature>
<evidence type="ECO:0000256" key="5">
    <source>
        <dbReference type="SAM" id="SignalP"/>
    </source>
</evidence>
<name>A0A2H2ZUU1_TRIPA</name>
<dbReference type="EMBL" id="LFMI01000377">
    <property type="protein sequence ID" value="OTA03044.1"/>
    <property type="molecule type" value="Genomic_DNA"/>
</dbReference>
<dbReference type="Gene3D" id="1.25.40.20">
    <property type="entry name" value="Ankyrin repeat-containing domain"/>
    <property type="match status" value="1"/>
</dbReference>
<proteinExistence type="predicted"/>
<keyword evidence="1" id="KW-0677">Repeat</keyword>
<dbReference type="Gene3D" id="1.20.5.340">
    <property type="match status" value="3"/>
</dbReference>
<gene>
    <name evidence="6" type="ORF">A9Z42_0034680</name>
</gene>
<evidence type="ECO:0000256" key="1">
    <source>
        <dbReference type="ARBA" id="ARBA00022737"/>
    </source>
</evidence>
<dbReference type="PANTHER" id="PTHR24189">
    <property type="entry name" value="MYOTROPHIN"/>
    <property type="match status" value="1"/>
</dbReference>
<accession>A0A2H2ZUU1</accession>
<keyword evidence="5" id="KW-0732">Signal</keyword>
<dbReference type="OrthoDB" id="7464126at2759"/>
<feature type="transmembrane region" description="Helical" evidence="4">
    <location>
        <begin position="63"/>
        <end position="84"/>
    </location>
</feature>
<dbReference type="InterPro" id="IPR050745">
    <property type="entry name" value="Multifunctional_regulatory"/>
</dbReference>
<dbReference type="SUPFAM" id="SSF48403">
    <property type="entry name" value="Ankyrin repeat"/>
    <property type="match status" value="1"/>
</dbReference>
<dbReference type="PANTHER" id="PTHR24189:SF50">
    <property type="entry name" value="ANKYRIN REPEAT AND SOCS BOX PROTEIN 2"/>
    <property type="match status" value="1"/>
</dbReference>
<dbReference type="Pfam" id="PF23397">
    <property type="entry name" value="DUF7104"/>
    <property type="match status" value="11"/>
</dbReference>
<keyword evidence="2 3" id="KW-0040">ANK repeat</keyword>
<feature type="transmembrane region" description="Helical" evidence="4">
    <location>
        <begin position="215"/>
        <end position="238"/>
    </location>
</feature>
<dbReference type="PROSITE" id="PS50088">
    <property type="entry name" value="ANK_REPEAT"/>
    <property type="match status" value="2"/>
</dbReference>
<feature type="repeat" description="ANK" evidence="3">
    <location>
        <begin position="976"/>
        <end position="1008"/>
    </location>
</feature>
<reference evidence="6 7" key="1">
    <citation type="journal article" date="2015" name="Genome Announc.">
        <title>Genome sequence and annotation of Trichoderma parareesei, the ancestor of the cellulase producer Trichoderma reesei.</title>
        <authorList>
            <person name="Yang D."/>
            <person name="Pomraning K."/>
            <person name="Kopchinskiy A."/>
            <person name="Karimi Aghcheh R."/>
            <person name="Atanasova L."/>
            <person name="Chenthamara K."/>
            <person name="Baker S.E."/>
            <person name="Zhang R."/>
            <person name="Shen Q."/>
            <person name="Freitag M."/>
            <person name="Kubicek C.P."/>
            <person name="Druzhinina I.S."/>
        </authorList>
    </citation>
    <scope>NUCLEOTIDE SEQUENCE [LARGE SCALE GENOMIC DNA]</scope>
    <source>
        <strain evidence="6 7">CBS 125925</strain>
    </source>
</reference>
<feature type="transmembrane region" description="Helical" evidence="4">
    <location>
        <begin position="366"/>
        <end position="386"/>
    </location>
</feature>
<dbReference type="InterPro" id="IPR055530">
    <property type="entry name" value="DUF7104"/>
</dbReference>
<evidence type="ECO:0000256" key="4">
    <source>
        <dbReference type="SAM" id="Phobius"/>
    </source>
</evidence>
<evidence type="ECO:0000256" key="2">
    <source>
        <dbReference type="ARBA" id="ARBA00023043"/>
    </source>
</evidence>
<comment type="caution">
    <text evidence="6">The sequence shown here is derived from an EMBL/GenBank/DDBJ whole genome shotgun (WGS) entry which is preliminary data.</text>
</comment>
<keyword evidence="4" id="KW-1133">Transmembrane helix</keyword>
<keyword evidence="4" id="KW-0472">Membrane</keyword>
<feature type="repeat" description="ANK" evidence="3">
    <location>
        <begin position="1043"/>
        <end position="1075"/>
    </location>
</feature>
<evidence type="ECO:0000313" key="7">
    <source>
        <dbReference type="Proteomes" id="UP000219286"/>
    </source>
</evidence>
<evidence type="ECO:0000256" key="3">
    <source>
        <dbReference type="PROSITE-ProRule" id="PRU00023"/>
    </source>
</evidence>
<keyword evidence="4" id="KW-0812">Transmembrane</keyword>
<dbReference type="Pfam" id="PF13606">
    <property type="entry name" value="Ank_3"/>
    <property type="match status" value="1"/>
</dbReference>
<organism evidence="6 7">
    <name type="scientific">Trichoderma parareesei</name>
    <name type="common">Filamentous fungus</name>
    <dbReference type="NCBI Taxonomy" id="858221"/>
    <lineage>
        <taxon>Eukaryota</taxon>
        <taxon>Fungi</taxon>
        <taxon>Dikarya</taxon>
        <taxon>Ascomycota</taxon>
        <taxon>Pezizomycotina</taxon>
        <taxon>Sordariomycetes</taxon>
        <taxon>Hypocreomycetidae</taxon>
        <taxon>Hypocreales</taxon>
        <taxon>Hypocreaceae</taxon>
        <taxon>Trichoderma</taxon>
    </lineage>
</organism>
<dbReference type="InterPro" id="IPR002110">
    <property type="entry name" value="Ankyrin_rpt"/>
</dbReference>
<sequence length="1780" mass="198023">MVDYNKIYLHFLLVACLATPVTASWWDDFTNNLATDLTPLIALFGEQATKQFLSESTTILDNFIFAMAPLGILTGVVSAIRVCGGPSLRAFIGRAQEGGGIAEAELCSSTSRDVCELYHNGAIVRVFGRPKILEIVYDPVLEANESGDKREFGINISRDYYQKSIRNDTRWQEKGQSHFDNEAKSTSSFTIDAFDNFAPNPNLSLNIGIVKRSSFVYAMAALFGFLAQSSVIVLAGIVQYKLKWQKNESTIDPWAFPFILAGTICVCYGMYLCAALVNDSTKERVFERKADQKASPSPMLYVVQPGNQVVGDQTFDPFLTSKSTSSYITSWKSPTSSSSSSGSQVSTTSRSWRVFYQSLKRPSEEISVLIATSITTLGFAFQFVGLRAMHSIVSLLQLAVTIIMSIIRALLRTQRLSTDANVLRDRPDEVSSHELDWLALQIGKGPDEPRCFWRIVSKVPAQATELPSERLGNKTFEYRLRLAELTGQSANADSKLSNAWGDDLVSGRLQAQQLRKAIEESISIFIAHAKEKADFGSMKSIPWPIHVAMGKLGNMPRQVPTYQHMDIPLRAEDTVWTVDQNLLEAIIGLWSWSIVSDPLTEGEAFGFKTSTASDIPIYRIVAAGTESKVQQAWAELQIWSEGYNMILSSLAMKTLSSSDPDTTGTNAATIWKDWNGGQLTAVDGGDSSETGVLFGKSDPYQRLFGWHGIDNTDCATVGAIRIKSNHIPTLCAQDIYQSFLCTIAAYFELEKSTTTVTREENTMRLEHRLITKLTDCFEASGLGSKQDAFLVIIPALQSNRLLPRAVEAVPTAYRTAVDLRKSNGFREAERVLRWVWGVVSGSGEPLDTVMIELGELYRYALCSEKWSAFGRQGIAWMGMQRGSGLSDSANEAIARYVALEKRPRESRTAQQVLDAVLRRDREAALWSISNIGKETQFPVEEKSGRSVLSYVCQEGWFELVRAVLEIGSVVEAVDNHGRTALSYAAEQGHVSIVTMLMEANASPAIEDTSRRSPLSYAAGQGHVAVIEKVLTDRRASIYSEDEQHRSPLHHAAINGRHDAIECLVNRGARIDALDNNFHSPLIAALSNTRRRKADRWQTAELLVKLKAQVNLIIEGKEAWEWALINGEFMCAEFLLEHHTAQEAMGAVVYVTEGWRDLVEFSDSKSQSGFRIRFLGDDSKERQVTMEDVMLLAQHGCHITIHYVLDGKRERKIDCGKAYKMISTLLDSLSNVDAIERLLEAAALNHSDGEAITTILLDHWYTRNRTPIQITDRLAEALSQNLQGSGILTRLLQLEETIHVTEAAAPIICQKFDVEVTKLLISRLEGHIQITLEFLGSLFAHSEHIEFLLEMLLCHSKAEVRIPEEAACMIAECLSENAMAILLSRHGKIVAVTDSFVNAAAANGYGAKVLAVLLNQRQLQVKITEATLVRAAKNWNGQEVVEMLLDRRGAQVQITEDIVEAAASHPGGPGLMELLLDRRGDEFQITDKVVQLAAANHKGHALLRLLFDRRGEEVRVTEEVLTAAAGNDDCAVEIIQLLLKKRPAEVQSTEGVLKAAAENRKYADKILGLFLEERGEQVHLTEEVLKAAAGSGYVSAPVLERLLDQHGDQLEITEEVVKAAVANRTNPLKVLRLLHRRHRHNIPITEEVLKTSARNPHYAVGLLDKIARMDRDHIRITEEVVLVAASNESQAQGIFRLLLDKLKLRSRVLITEEVVKAIIDNVGNTYSSAWKQKELMELLLDRRCKFQATENMVEHIPAEWTDIRQRISELIEQHQNREAHS</sequence>
<evidence type="ECO:0000313" key="6">
    <source>
        <dbReference type="EMBL" id="OTA03044.1"/>
    </source>
</evidence>